<gene>
    <name evidence="1" type="ORF">CCR75_006542</name>
</gene>
<organism evidence="1 2">
    <name type="scientific">Bremia lactucae</name>
    <name type="common">Lettuce downy mildew</name>
    <dbReference type="NCBI Taxonomy" id="4779"/>
    <lineage>
        <taxon>Eukaryota</taxon>
        <taxon>Sar</taxon>
        <taxon>Stramenopiles</taxon>
        <taxon>Oomycota</taxon>
        <taxon>Peronosporomycetes</taxon>
        <taxon>Peronosporales</taxon>
        <taxon>Peronosporaceae</taxon>
        <taxon>Bremia</taxon>
    </lineage>
</organism>
<proteinExistence type="predicted"/>
<protein>
    <submittedName>
        <fullName evidence="1">Uncharacterized protein</fullName>
    </submittedName>
</protein>
<dbReference type="GeneID" id="94350283"/>
<dbReference type="AlphaFoldDB" id="A0A976FEJ8"/>
<accession>A0A976FEJ8</accession>
<name>A0A976FEJ8_BRELC</name>
<keyword evidence="2" id="KW-1185">Reference proteome</keyword>
<dbReference type="RefSeq" id="XP_067814814.1">
    <property type="nucleotide sequence ID" value="XM_067964612.1"/>
</dbReference>
<dbReference type="KEGG" id="blac:94350283"/>
<comment type="caution">
    <text evidence="1">The sequence shown here is derived from an EMBL/GenBank/DDBJ whole genome shotgun (WGS) entry which is preliminary data.</text>
</comment>
<reference evidence="1 2" key="1">
    <citation type="journal article" date="2021" name="Genome Biol.">
        <title>AFLAP: assembly-free linkage analysis pipeline using k-mers from genome sequencing data.</title>
        <authorList>
            <person name="Fletcher K."/>
            <person name="Zhang L."/>
            <person name="Gil J."/>
            <person name="Han R."/>
            <person name="Cavanaugh K."/>
            <person name="Michelmore R."/>
        </authorList>
    </citation>
    <scope>NUCLEOTIDE SEQUENCE [LARGE SCALE GENOMIC DNA]</scope>
    <source>
        <strain evidence="1 2">SF5</strain>
    </source>
</reference>
<dbReference type="Proteomes" id="UP000294530">
    <property type="component" value="Unassembled WGS sequence"/>
</dbReference>
<sequence length="60" mass="6798">MAHTELHNNVAHPLRFVHELLAFFGSPRLGGSSLTKFLKETTVITACMRNQWVLLIACEF</sequence>
<dbReference type="EMBL" id="SHOA02000002">
    <property type="protein sequence ID" value="TDH65315.1"/>
    <property type="molecule type" value="Genomic_DNA"/>
</dbReference>
<evidence type="ECO:0000313" key="2">
    <source>
        <dbReference type="Proteomes" id="UP000294530"/>
    </source>
</evidence>
<evidence type="ECO:0000313" key="1">
    <source>
        <dbReference type="EMBL" id="TDH65315.1"/>
    </source>
</evidence>